<comment type="caution">
    <text evidence="4">The sequence shown here is derived from an EMBL/GenBank/DDBJ whole genome shotgun (WGS) entry which is preliminary data.</text>
</comment>
<feature type="transmembrane region" description="Helical" evidence="2">
    <location>
        <begin position="156"/>
        <end position="180"/>
    </location>
</feature>
<feature type="transmembrane region" description="Helical" evidence="2">
    <location>
        <begin position="12"/>
        <end position="30"/>
    </location>
</feature>
<feature type="transmembrane region" description="Helical" evidence="2">
    <location>
        <begin position="91"/>
        <end position="112"/>
    </location>
</feature>
<gene>
    <name evidence="4" type="ORF">FC72_GL000318</name>
</gene>
<dbReference type="PANTHER" id="PTHR36435:SF1">
    <property type="entry name" value="CAAX AMINO TERMINAL PROTEASE FAMILY PROTEIN"/>
    <property type="match status" value="1"/>
</dbReference>
<evidence type="ECO:0000256" key="2">
    <source>
        <dbReference type="SAM" id="Phobius"/>
    </source>
</evidence>
<proteinExistence type="inferred from homology"/>
<feature type="domain" description="CAAX prenyl protease 2/Lysostaphin resistance protein A-like" evidence="3">
    <location>
        <begin position="129"/>
        <end position="222"/>
    </location>
</feature>
<keyword evidence="2" id="KW-0472">Membrane</keyword>
<reference evidence="4 5" key="1">
    <citation type="journal article" date="2015" name="Genome Announc.">
        <title>Expanding the biotechnology potential of lactobacilli through comparative genomics of 213 strains and associated genera.</title>
        <authorList>
            <person name="Sun Z."/>
            <person name="Harris H.M."/>
            <person name="McCann A."/>
            <person name="Guo C."/>
            <person name="Argimon S."/>
            <person name="Zhang W."/>
            <person name="Yang X."/>
            <person name="Jeffery I.B."/>
            <person name="Cooney J.C."/>
            <person name="Kagawa T.F."/>
            <person name="Liu W."/>
            <person name="Song Y."/>
            <person name="Salvetti E."/>
            <person name="Wrobel A."/>
            <person name="Rasinkangas P."/>
            <person name="Parkhill J."/>
            <person name="Rea M.C."/>
            <person name="O'Sullivan O."/>
            <person name="Ritari J."/>
            <person name="Douillard F.P."/>
            <person name="Paul Ross R."/>
            <person name="Yang R."/>
            <person name="Briner A.E."/>
            <person name="Felis G.E."/>
            <person name="de Vos W.M."/>
            <person name="Barrangou R."/>
            <person name="Klaenhammer T.R."/>
            <person name="Caufield P.W."/>
            <person name="Cui Y."/>
            <person name="Zhang H."/>
            <person name="O'Toole P.W."/>
        </authorList>
    </citation>
    <scope>NUCLEOTIDE SEQUENCE [LARGE SCALE GENOMIC DNA]</scope>
    <source>
        <strain evidence="4 5">DSM 20183</strain>
    </source>
</reference>
<keyword evidence="2" id="KW-0812">Transmembrane</keyword>
<comment type="similarity">
    <text evidence="1">Belongs to the UPF0177 family.</text>
</comment>
<dbReference type="AlphaFoldDB" id="A0A0R1J0D8"/>
<dbReference type="EMBL" id="AZDG01000010">
    <property type="protein sequence ID" value="KRK64591.1"/>
    <property type="molecule type" value="Genomic_DNA"/>
</dbReference>
<evidence type="ECO:0000256" key="1">
    <source>
        <dbReference type="ARBA" id="ARBA00009067"/>
    </source>
</evidence>
<dbReference type="PATRIC" id="fig|1423811.3.peg.319"/>
<accession>A0A0R1J0D8</accession>
<dbReference type="InterPro" id="IPR052710">
    <property type="entry name" value="CAAX_protease"/>
</dbReference>
<dbReference type="GO" id="GO:0080120">
    <property type="term" value="P:CAAX-box protein maturation"/>
    <property type="evidence" value="ECO:0007669"/>
    <property type="project" value="UniProtKB-ARBA"/>
</dbReference>
<feature type="transmembrane region" description="Helical" evidence="2">
    <location>
        <begin position="124"/>
        <end position="144"/>
    </location>
</feature>
<dbReference type="Proteomes" id="UP000050929">
    <property type="component" value="Unassembled WGS sequence"/>
</dbReference>
<protein>
    <recommendedName>
        <fullName evidence="3">CAAX prenyl protease 2/Lysostaphin resistance protein A-like domain-containing protein</fullName>
    </recommendedName>
</protein>
<keyword evidence="2" id="KW-1133">Transmembrane helix</keyword>
<name>A0A0R1J0D8_9LACO</name>
<sequence>MELLLNSNKNNFNPLIGIFHVMAFLGLFLLEQIPLGLLTLTKKDLGHNYASYLKIVPIITIILLVIVAFIIWLVFKKAQSFKTVPFKKSTWIIVGIAVILIFAINAVTVPLMNKTNANVDALQLVAKNNIAILVFFTIIVAPILEEILFRGIFMNWFFANTPIVSVILSGMFFGYAHAPIGAHTDWIYLLSKVMLGIVLAAVYARTKNIKANITVHFLNNFLAIIVGAF</sequence>
<dbReference type="GO" id="GO:0004175">
    <property type="term" value="F:endopeptidase activity"/>
    <property type="evidence" value="ECO:0007669"/>
    <property type="project" value="UniProtKB-ARBA"/>
</dbReference>
<dbReference type="InterPro" id="IPR003675">
    <property type="entry name" value="Rce1/LyrA-like_dom"/>
</dbReference>
<organism evidence="4 5">
    <name type="scientific">Companilactobacillus tucceti DSM 20183</name>
    <dbReference type="NCBI Taxonomy" id="1423811"/>
    <lineage>
        <taxon>Bacteria</taxon>
        <taxon>Bacillati</taxon>
        <taxon>Bacillota</taxon>
        <taxon>Bacilli</taxon>
        <taxon>Lactobacillales</taxon>
        <taxon>Lactobacillaceae</taxon>
        <taxon>Companilactobacillus</taxon>
    </lineage>
</organism>
<evidence type="ECO:0000313" key="4">
    <source>
        <dbReference type="EMBL" id="KRK64591.1"/>
    </source>
</evidence>
<feature type="transmembrane region" description="Helical" evidence="2">
    <location>
        <begin position="186"/>
        <end position="204"/>
    </location>
</feature>
<feature type="transmembrane region" description="Helical" evidence="2">
    <location>
        <begin position="50"/>
        <end position="75"/>
    </location>
</feature>
<dbReference type="PANTHER" id="PTHR36435">
    <property type="entry name" value="SLR1288 PROTEIN"/>
    <property type="match status" value="1"/>
</dbReference>
<dbReference type="Pfam" id="PF02517">
    <property type="entry name" value="Rce1-like"/>
    <property type="match status" value="1"/>
</dbReference>
<evidence type="ECO:0000313" key="5">
    <source>
        <dbReference type="Proteomes" id="UP000050929"/>
    </source>
</evidence>
<dbReference type="STRING" id="1423811.FC72_GL000318"/>
<evidence type="ECO:0000259" key="3">
    <source>
        <dbReference type="Pfam" id="PF02517"/>
    </source>
</evidence>
<keyword evidence="5" id="KW-1185">Reference proteome</keyword>